<gene>
    <name evidence="1" type="ORF">V6N12_046393</name>
</gene>
<evidence type="ECO:0000313" key="2">
    <source>
        <dbReference type="Proteomes" id="UP001472677"/>
    </source>
</evidence>
<name>A0ABR2DII0_9ROSI</name>
<comment type="caution">
    <text evidence="1">The sequence shown here is derived from an EMBL/GenBank/DDBJ whole genome shotgun (WGS) entry which is preliminary data.</text>
</comment>
<protein>
    <submittedName>
        <fullName evidence="1">Uncharacterized protein</fullName>
    </submittedName>
</protein>
<proteinExistence type="predicted"/>
<accession>A0ABR2DII0</accession>
<dbReference type="EMBL" id="JBBPBM010000025">
    <property type="protein sequence ID" value="KAK8540100.1"/>
    <property type="molecule type" value="Genomic_DNA"/>
</dbReference>
<organism evidence="1 2">
    <name type="scientific">Hibiscus sabdariffa</name>
    <name type="common">roselle</name>
    <dbReference type="NCBI Taxonomy" id="183260"/>
    <lineage>
        <taxon>Eukaryota</taxon>
        <taxon>Viridiplantae</taxon>
        <taxon>Streptophyta</taxon>
        <taxon>Embryophyta</taxon>
        <taxon>Tracheophyta</taxon>
        <taxon>Spermatophyta</taxon>
        <taxon>Magnoliopsida</taxon>
        <taxon>eudicotyledons</taxon>
        <taxon>Gunneridae</taxon>
        <taxon>Pentapetalae</taxon>
        <taxon>rosids</taxon>
        <taxon>malvids</taxon>
        <taxon>Malvales</taxon>
        <taxon>Malvaceae</taxon>
        <taxon>Malvoideae</taxon>
        <taxon>Hibiscus</taxon>
    </lineage>
</organism>
<dbReference type="Proteomes" id="UP001472677">
    <property type="component" value="Unassembled WGS sequence"/>
</dbReference>
<keyword evidence="2" id="KW-1185">Reference proteome</keyword>
<evidence type="ECO:0000313" key="1">
    <source>
        <dbReference type="EMBL" id="KAK8540100.1"/>
    </source>
</evidence>
<reference evidence="1 2" key="1">
    <citation type="journal article" date="2024" name="G3 (Bethesda)">
        <title>Genome assembly of Hibiscus sabdariffa L. provides insights into metabolisms of medicinal natural products.</title>
        <authorList>
            <person name="Kim T."/>
        </authorList>
    </citation>
    <scope>NUCLEOTIDE SEQUENCE [LARGE SCALE GENOMIC DNA]</scope>
    <source>
        <strain evidence="1">TK-2024</strain>
        <tissue evidence="1">Old leaves</tissue>
    </source>
</reference>
<sequence length="119" mass="12424">MHAVNPHAATVAFPEVVDNFGFSTCSHPEDDVPHLAVEATFGSPVSLEPVHTEAIADGVSTPGSQHEPVVDGVSLSIREGESFARHIDDVSPFSATTSASRIVAPIINTHPMVTKSKAG</sequence>